<proteinExistence type="predicted"/>
<evidence type="ECO:0000256" key="1">
    <source>
        <dbReference type="SAM" id="MobiDB-lite"/>
    </source>
</evidence>
<evidence type="ECO:0000313" key="3">
    <source>
        <dbReference type="Proteomes" id="UP000789405"/>
    </source>
</evidence>
<feature type="region of interest" description="Disordered" evidence="1">
    <location>
        <begin position="1"/>
        <end position="34"/>
    </location>
</feature>
<comment type="caution">
    <text evidence="2">The sequence shown here is derived from an EMBL/GenBank/DDBJ whole genome shotgun (WGS) entry which is preliminary data.</text>
</comment>
<feature type="compositionally biased region" description="Polar residues" evidence="1">
    <location>
        <begin position="11"/>
        <end position="23"/>
    </location>
</feature>
<accession>A0A9N9K7Y0</accession>
<dbReference type="OrthoDB" id="10345063at2759"/>
<dbReference type="Proteomes" id="UP000789405">
    <property type="component" value="Unassembled WGS sequence"/>
</dbReference>
<dbReference type="AlphaFoldDB" id="A0A9N9K7Y0"/>
<sequence length="141" mass="15102">MSSSGSSGSSNKESTPISIPANTTRRRRDSGNITGLGQSLAETWQSWTGNYSLTASTYMSANMVVPTSFVGENLEQSPAGSQYSSILSNQYYSPQTYQSDSHLPGSHYGSSLMAISESLYEGDYLGTSYASNIIRNPAINT</sequence>
<reference evidence="2" key="1">
    <citation type="submission" date="2021-06" db="EMBL/GenBank/DDBJ databases">
        <authorList>
            <person name="Kallberg Y."/>
            <person name="Tangrot J."/>
            <person name="Rosling A."/>
        </authorList>
    </citation>
    <scope>NUCLEOTIDE SEQUENCE</scope>
    <source>
        <strain evidence="2">MA453B</strain>
    </source>
</reference>
<gene>
    <name evidence="2" type="ORF">DERYTH_LOCUS26252</name>
</gene>
<feature type="compositionally biased region" description="Low complexity" evidence="1">
    <location>
        <begin position="1"/>
        <end position="10"/>
    </location>
</feature>
<dbReference type="EMBL" id="CAJVPY010053625">
    <property type="protein sequence ID" value="CAG8816231.1"/>
    <property type="molecule type" value="Genomic_DNA"/>
</dbReference>
<name>A0A9N9K7Y0_9GLOM</name>
<organism evidence="2 3">
    <name type="scientific">Dentiscutata erythropus</name>
    <dbReference type="NCBI Taxonomy" id="1348616"/>
    <lineage>
        <taxon>Eukaryota</taxon>
        <taxon>Fungi</taxon>
        <taxon>Fungi incertae sedis</taxon>
        <taxon>Mucoromycota</taxon>
        <taxon>Glomeromycotina</taxon>
        <taxon>Glomeromycetes</taxon>
        <taxon>Diversisporales</taxon>
        <taxon>Gigasporaceae</taxon>
        <taxon>Dentiscutata</taxon>
    </lineage>
</organism>
<protein>
    <submittedName>
        <fullName evidence="2">22916_t:CDS:1</fullName>
    </submittedName>
</protein>
<keyword evidence="3" id="KW-1185">Reference proteome</keyword>
<evidence type="ECO:0000313" key="2">
    <source>
        <dbReference type="EMBL" id="CAG8816231.1"/>
    </source>
</evidence>
<feature type="non-terminal residue" evidence="2">
    <location>
        <position position="1"/>
    </location>
</feature>